<feature type="domain" description="Glycoside hydrolase family 31 TIM barrel" evidence="4">
    <location>
        <begin position="463"/>
        <end position="521"/>
    </location>
</feature>
<dbReference type="PANTHER" id="PTHR22762">
    <property type="entry name" value="ALPHA-GLUCOSIDASE"/>
    <property type="match status" value="1"/>
</dbReference>
<evidence type="ECO:0000313" key="6">
    <source>
        <dbReference type="EMBL" id="KAI1694871.1"/>
    </source>
</evidence>
<dbReference type="InterPro" id="IPR017853">
    <property type="entry name" value="GH"/>
</dbReference>
<dbReference type="CDD" id="cd14752">
    <property type="entry name" value="GH31_N"/>
    <property type="match status" value="1"/>
</dbReference>
<keyword evidence="2" id="KW-0326">Glycosidase</keyword>
<protein>
    <submittedName>
        <fullName evidence="6">Glycosyl hydrolases family 31 domain-containing protein</fullName>
    </submittedName>
</protein>
<dbReference type="EMBL" id="JAKKPZ010000461">
    <property type="protein sequence ID" value="KAI1694871.1"/>
    <property type="molecule type" value="Genomic_DNA"/>
</dbReference>
<dbReference type="GO" id="GO:0005975">
    <property type="term" value="P:carbohydrate metabolic process"/>
    <property type="evidence" value="ECO:0007669"/>
    <property type="project" value="InterPro"/>
</dbReference>
<reference evidence="6" key="1">
    <citation type="submission" date="2022-01" db="EMBL/GenBank/DDBJ databases">
        <title>Genome Sequence Resource for Two Populations of Ditylenchus destructor, the Migratory Endoparasitic Phytonematode.</title>
        <authorList>
            <person name="Zhang H."/>
            <person name="Lin R."/>
            <person name="Xie B."/>
        </authorList>
    </citation>
    <scope>NUCLEOTIDE SEQUENCE</scope>
    <source>
        <strain evidence="6">BazhouSP</strain>
    </source>
</reference>
<dbReference type="Gene3D" id="2.60.40.1760">
    <property type="entry name" value="glycosyl hydrolase (family 31)"/>
    <property type="match status" value="1"/>
</dbReference>
<name>A0AAD4MJL3_9BILA</name>
<dbReference type="GO" id="GO:0030246">
    <property type="term" value="F:carbohydrate binding"/>
    <property type="evidence" value="ECO:0007669"/>
    <property type="project" value="InterPro"/>
</dbReference>
<dbReference type="Gene3D" id="3.20.20.80">
    <property type="entry name" value="Glycosidases"/>
    <property type="match status" value="2"/>
</dbReference>
<accession>A0AAD4MJL3</accession>
<dbReference type="GO" id="GO:0090599">
    <property type="term" value="F:alpha-glucosidase activity"/>
    <property type="evidence" value="ECO:0007669"/>
    <property type="project" value="UniProtKB-ARBA"/>
</dbReference>
<evidence type="ECO:0000256" key="2">
    <source>
        <dbReference type="RuleBase" id="RU361185"/>
    </source>
</evidence>
<evidence type="ECO:0000313" key="7">
    <source>
        <dbReference type="Proteomes" id="UP001201812"/>
    </source>
</evidence>
<keyword evidence="2 6" id="KW-0378">Hydrolase</keyword>
<dbReference type="InterPro" id="IPR000322">
    <property type="entry name" value="Glyco_hydro_31_TIM"/>
</dbReference>
<dbReference type="InterPro" id="IPR025887">
    <property type="entry name" value="Glyco_hydro_31_N_dom"/>
</dbReference>
<feature type="domain" description="Glycoside hydrolase family 31 N-terminal" evidence="5">
    <location>
        <begin position="92"/>
        <end position="166"/>
    </location>
</feature>
<dbReference type="Pfam" id="PF01055">
    <property type="entry name" value="Glyco_hydro_31_2nd"/>
    <property type="match status" value="2"/>
</dbReference>
<comment type="similarity">
    <text evidence="1 2">Belongs to the glycosyl hydrolase 31 family.</text>
</comment>
<feature type="region of interest" description="Disordered" evidence="3">
    <location>
        <begin position="362"/>
        <end position="387"/>
    </location>
</feature>
<feature type="domain" description="Glycoside hydrolase family 31 TIM barrel" evidence="4">
    <location>
        <begin position="215"/>
        <end position="439"/>
    </location>
</feature>
<dbReference type="Pfam" id="PF13802">
    <property type="entry name" value="Gal_mutarotas_2"/>
    <property type="match status" value="1"/>
</dbReference>
<keyword evidence="7" id="KW-1185">Reference proteome</keyword>
<evidence type="ECO:0000256" key="3">
    <source>
        <dbReference type="SAM" id="MobiDB-lite"/>
    </source>
</evidence>
<dbReference type="PANTHER" id="PTHR22762:SF120">
    <property type="entry name" value="HETEROGLYCAN GLUCOSIDASE 1"/>
    <property type="match status" value="1"/>
</dbReference>
<gene>
    <name evidence="6" type="ORF">DdX_19865</name>
</gene>
<dbReference type="SUPFAM" id="SSF74650">
    <property type="entry name" value="Galactose mutarotase-like"/>
    <property type="match status" value="1"/>
</dbReference>
<dbReference type="SUPFAM" id="SSF51445">
    <property type="entry name" value="(Trans)glycosidases"/>
    <property type="match status" value="1"/>
</dbReference>
<sequence length="549" mass="60978">MATPAAAQVRALDNGVEVTRGGMAVRVTALSASVLRVRMARDGQWPEDASWAVPAEVRTRSTKVRARGDGFDTDALTVKVEPLPPCVSPSSCRSRLPVGERYFGLGDKTGPFDRRGASYVHWNTDTFGYGRETDPTYKSIPFYVTTGGGFGSYGLFLDNPTRSWFDFGHRSDGKLKIGAPDGPVDYYLIARADAVGGGPALSRPDRHGAADRAVGLGYQQSRYSYMSDTEVRDLAARLRKERIPTDVIWLDIDFQDRNRPFTTNPKTFPDLPRLARDLKSDGIRAGGDHRPAYRARAEPGHAPFDSGAAGNHFLRTAKGAPMSRRYGRGFGIPRFHPGSVARVVGRAVQGLRARGNRRLLERHERAGDLRDAEQDDAARHRPPHRGRRLLQRVRRAMPKSTMSMACRTAARRFEGLKKLDPAARPFVMTRATYAGVSATRSWSSRPVGLFRTAPRISRVHGGPSPELLTRWMQIGAFTPVMRVHAAVNTPRSEPWVDGPEHLALRRAAIEERYRLFPYLYAVAEQQARSGDPIMRPSSTTMPRRAAIRR</sequence>
<evidence type="ECO:0000256" key="1">
    <source>
        <dbReference type="ARBA" id="ARBA00007806"/>
    </source>
</evidence>
<dbReference type="InterPro" id="IPR011013">
    <property type="entry name" value="Gal_mutarotase_sf_dom"/>
</dbReference>
<organism evidence="6 7">
    <name type="scientific">Ditylenchus destructor</name>
    <dbReference type="NCBI Taxonomy" id="166010"/>
    <lineage>
        <taxon>Eukaryota</taxon>
        <taxon>Metazoa</taxon>
        <taxon>Ecdysozoa</taxon>
        <taxon>Nematoda</taxon>
        <taxon>Chromadorea</taxon>
        <taxon>Rhabditida</taxon>
        <taxon>Tylenchina</taxon>
        <taxon>Tylenchomorpha</taxon>
        <taxon>Sphaerularioidea</taxon>
        <taxon>Anguinidae</taxon>
        <taxon>Anguininae</taxon>
        <taxon>Ditylenchus</taxon>
    </lineage>
</organism>
<dbReference type="Proteomes" id="UP001201812">
    <property type="component" value="Unassembled WGS sequence"/>
</dbReference>
<proteinExistence type="inferred from homology"/>
<evidence type="ECO:0000259" key="4">
    <source>
        <dbReference type="Pfam" id="PF01055"/>
    </source>
</evidence>
<feature type="region of interest" description="Disordered" evidence="3">
    <location>
        <begin position="530"/>
        <end position="549"/>
    </location>
</feature>
<evidence type="ECO:0000259" key="5">
    <source>
        <dbReference type="Pfam" id="PF13802"/>
    </source>
</evidence>
<feature type="compositionally biased region" description="Basic and acidic residues" evidence="3">
    <location>
        <begin position="362"/>
        <end position="379"/>
    </location>
</feature>
<dbReference type="AlphaFoldDB" id="A0AAD4MJL3"/>
<comment type="caution">
    <text evidence="6">The sequence shown here is derived from an EMBL/GenBank/DDBJ whole genome shotgun (WGS) entry which is preliminary data.</text>
</comment>